<feature type="region of interest" description="Disordered" evidence="2">
    <location>
        <begin position="224"/>
        <end position="245"/>
    </location>
</feature>
<evidence type="ECO:0000313" key="5">
    <source>
        <dbReference type="Proteomes" id="UP000320496"/>
    </source>
</evidence>
<protein>
    <submittedName>
        <fullName evidence="4">Uncharacterized protein</fullName>
    </submittedName>
</protein>
<keyword evidence="3" id="KW-0472">Membrane</keyword>
<keyword evidence="3" id="KW-0812">Transmembrane</keyword>
<dbReference type="Proteomes" id="UP000320496">
    <property type="component" value="Chromosome"/>
</dbReference>
<dbReference type="OrthoDB" id="10020386at2"/>
<accession>A0A517ZFT9</accession>
<keyword evidence="1" id="KW-0175">Coiled coil</keyword>
<sequence>MTDATSLQKRQLEEQIHQIIGRQLRVFALFSVLLMVVGFALGHYVAAFQVGYWANRVETQLVELEERLDARLDESTHQVSTESQQQMQDLGGEIDRLEQRLSDLRGLVETEQQRQTGRLASLRQTAQRQHEQCLQDLNVWRERNRPVPVTLVAQCVERLASARLAGLEELAGNQTSKTGVVRTAARPSGPGSVELLAVPEADASDVQTAAAWFPAPPAIGATYISKSGSPEPRAAAGPRFTPPLH</sequence>
<reference evidence="4 5" key="1">
    <citation type="submission" date="2019-02" db="EMBL/GenBank/DDBJ databases">
        <title>Deep-cultivation of Planctomycetes and their phenomic and genomic characterization uncovers novel biology.</title>
        <authorList>
            <person name="Wiegand S."/>
            <person name="Jogler M."/>
            <person name="Boedeker C."/>
            <person name="Pinto D."/>
            <person name="Vollmers J."/>
            <person name="Rivas-Marin E."/>
            <person name="Kohn T."/>
            <person name="Peeters S.H."/>
            <person name="Heuer A."/>
            <person name="Rast P."/>
            <person name="Oberbeckmann S."/>
            <person name="Bunk B."/>
            <person name="Jeske O."/>
            <person name="Meyerdierks A."/>
            <person name="Storesund J.E."/>
            <person name="Kallscheuer N."/>
            <person name="Luecker S."/>
            <person name="Lage O.M."/>
            <person name="Pohl T."/>
            <person name="Merkel B.J."/>
            <person name="Hornburger P."/>
            <person name="Mueller R.-W."/>
            <person name="Bruemmer F."/>
            <person name="Labrenz M."/>
            <person name="Spormann A.M."/>
            <person name="Op den Camp H."/>
            <person name="Overmann J."/>
            <person name="Amann R."/>
            <person name="Jetten M.S.M."/>
            <person name="Mascher T."/>
            <person name="Medema M.H."/>
            <person name="Devos D.P."/>
            <person name="Kaster A.-K."/>
            <person name="Ovreas L."/>
            <person name="Rohde M."/>
            <person name="Galperin M.Y."/>
            <person name="Jogler C."/>
        </authorList>
    </citation>
    <scope>NUCLEOTIDE SEQUENCE [LARGE SCALE GENOMIC DNA]</scope>
    <source>
        <strain evidence="4 5">Mal4</strain>
    </source>
</reference>
<keyword evidence="3" id="KW-1133">Transmembrane helix</keyword>
<keyword evidence="5" id="KW-1185">Reference proteome</keyword>
<evidence type="ECO:0000256" key="2">
    <source>
        <dbReference type="SAM" id="MobiDB-lite"/>
    </source>
</evidence>
<dbReference type="KEGG" id="mri:Mal4_56900"/>
<proteinExistence type="predicted"/>
<feature type="coiled-coil region" evidence="1">
    <location>
        <begin position="54"/>
        <end position="114"/>
    </location>
</feature>
<evidence type="ECO:0000256" key="3">
    <source>
        <dbReference type="SAM" id="Phobius"/>
    </source>
</evidence>
<gene>
    <name evidence="4" type="ORF">Mal4_56900</name>
</gene>
<dbReference type="AlphaFoldDB" id="A0A517ZFT9"/>
<dbReference type="EMBL" id="CP036275">
    <property type="protein sequence ID" value="QDU41324.1"/>
    <property type="molecule type" value="Genomic_DNA"/>
</dbReference>
<evidence type="ECO:0000256" key="1">
    <source>
        <dbReference type="SAM" id="Coils"/>
    </source>
</evidence>
<dbReference type="RefSeq" id="WP_145372601.1">
    <property type="nucleotide sequence ID" value="NZ_CP036275.1"/>
</dbReference>
<name>A0A517ZFT9_9PLAN</name>
<feature type="transmembrane region" description="Helical" evidence="3">
    <location>
        <begin position="26"/>
        <end position="46"/>
    </location>
</feature>
<evidence type="ECO:0000313" key="4">
    <source>
        <dbReference type="EMBL" id="QDU41324.1"/>
    </source>
</evidence>
<organism evidence="4 5">
    <name type="scientific">Maioricimonas rarisocia</name>
    <dbReference type="NCBI Taxonomy" id="2528026"/>
    <lineage>
        <taxon>Bacteria</taxon>
        <taxon>Pseudomonadati</taxon>
        <taxon>Planctomycetota</taxon>
        <taxon>Planctomycetia</taxon>
        <taxon>Planctomycetales</taxon>
        <taxon>Planctomycetaceae</taxon>
        <taxon>Maioricimonas</taxon>
    </lineage>
</organism>